<proteinExistence type="predicted"/>
<dbReference type="EMBL" id="UINC01002023">
    <property type="protein sequence ID" value="SUZ92001.1"/>
    <property type="molecule type" value="Genomic_DNA"/>
</dbReference>
<feature type="non-terminal residue" evidence="2">
    <location>
        <position position="1"/>
    </location>
</feature>
<gene>
    <name evidence="2" type="ORF">METZ01_LOCUS44855</name>
</gene>
<accession>A0A381RL16</accession>
<reference evidence="2" key="1">
    <citation type="submission" date="2018-05" db="EMBL/GenBank/DDBJ databases">
        <authorList>
            <person name="Lanie J.A."/>
            <person name="Ng W.-L."/>
            <person name="Kazmierczak K.M."/>
            <person name="Andrzejewski T.M."/>
            <person name="Davidsen T.M."/>
            <person name="Wayne K.J."/>
            <person name="Tettelin H."/>
            <person name="Glass J.I."/>
            <person name="Rusch D."/>
            <person name="Podicherti R."/>
            <person name="Tsui H.-C.T."/>
            <person name="Winkler M.E."/>
        </authorList>
    </citation>
    <scope>NUCLEOTIDE SEQUENCE</scope>
</reference>
<keyword evidence="1" id="KW-0175">Coiled coil</keyword>
<feature type="coiled-coil region" evidence="1">
    <location>
        <begin position="366"/>
        <end position="400"/>
    </location>
</feature>
<protein>
    <submittedName>
        <fullName evidence="2">Uncharacterized protein</fullName>
    </submittedName>
</protein>
<organism evidence="2">
    <name type="scientific">marine metagenome</name>
    <dbReference type="NCBI Taxonomy" id="408172"/>
    <lineage>
        <taxon>unclassified sequences</taxon>
        <taxon>metagenomes</taxon>
        <taxon>ecological metagenomes</taxon>
    </lineage>
</organism>
<name>A0A381RL16_9ZZZZ</name>
<evidence type="ECO:0000313" key="2">
    <source>
        <dbReference type="EMBL" id="SUZ92001.1"/>
    </source>
</evidence>
<sequence>VATEKPKIKQWDIKVGAIDHYKYWNPYRRVLDLKGDPQTFYGQDYYQVKYNKDGWIKTVTRFGVDRKEQETYHFLWSKSGARSEYKVEFHTAGSAQRLDKYLYADQLSYIRPGWIADVKSRKDGRPFEVSFTDKLGFTYFYYHFNYSMHKDDSMIAEVVESSYFDSNGEFVGRHLIFWERGAYLRMIQYFNTENSITQTIEFIHSLKDEETTRIITNGDGKELERKIIPFMQPDKYAYKLEWTGREIVDHGLLDVETVAIAMEFYKKTEIALKEANEKVRESKKKLEETKKRANEAEKTLLKAKQNAQDIKQFKFEMDEAKKQATIAIESMLVAEKEANDARLKAAAAAVAAEKVKKATEVERYAEKEAKSSHKDAKKAKKEAKKKAKEAAKLMKKAIRDSSDLGDKSFITFAYTTPFSIEQALQNHTAQTGYTIGLGRRDLFFIRQMDINLGLEMNWYDFKSDTTEENFQTLSYYLVAQLDPKFSWYWLPKNMEMGFKMGAGLISPGYGFTAGYSAVFNLSPTPLAIGLVTQFNWVANITSDIPSSYWSSVGLVFGLNFEDKLPSLF</sequence>
<evidence type="ECO:0000256" key="1">
    <source>
        <dbReference type="SAM" id="Coils"/>
    </source>
</evidence>
<dbReference type="AlphaFoldDB" id="A0A381RL16"/>
<feature type="coiled-coil region" evidence="1">
    <location>
        <begin position="265"/>
        <end position="306"/>
    </location>
</feature>